<dbReference type="InterPro" id="IPR002591">
    <property type="entry name" value="Phosphodiest/P_Trfase"/>
</dbReference>
<accession>A0A179DA70</accession>
<dbReference type="Gene3D" id="3.30.1360.180">
    <property type="match status" value="1"/>
</dbReference>
<proteinExistence type="predicted"/>
<evidence type="ECO:0000313" key="2">
    <source>
        <dbReference type="Proteomes" id="UP000078459"/>
    </source>
</evidence>
<keyword evidence="2" id="KW-1185">Reference proteome</keyword>
<dbReference type="GO" id="GO:0016787">
    <property type="term" value="F:hydrolase activity"/>
    <property type="evidence" value="ECO:0007669"/>
    <property type="project" value="UniProtKB-ARBA"/>
</dbReference>
<evidence type="ECO:0000313" key="1">
    <source>
        <dbReference type="EMBL" id="OAQ37898.1"/>
    </source>
</evidence>
<dbReference type="SUPFAM" id="SSF53649">
    <property type="entry name" value="Alkaline phosphatase-like"/>
    <property type="match status" value="1"/>
</dbReference>
<sequence length="411" mass="46339">MRKSIIASIAVLTVFIFKCDAQDVTKQRVKPPRENTAEQMKSPYMIFISADGFRYDYAEKYKATNLLKQANSGVKAKSMIPVFPSSTGPNHYALVTGLYPVHNGIIGNSFYDPVLEKLKDGGNNWLTNDPIWISAEKQGMITASLGFIGSKQKINGVQTSYYYDYGKSRIGMTERVDIIKKWLSLPEKVRPHFIAVYNNETDHAGHGFGPEAEETDEAVGEIDSFIAQLQVAIEQTGLPVNVVFVSDHGMTSIEQNNPIKKPSIIDTAKYVVVDHRALLSIHAKEREDIMPLYNKLKAEKTPNYTVYLQKDLPKDLHFDMKEDKYNRIGDIILMAKWPNLFTKTPKGSHGFNPYEVKDMHATFYAWGPAFKKNLTIESFPTVDLYDMVMKALRLKPEVNDGTGALAKQVLK</sequence>
<organism evidence="1 2">
    <name type="scientific">Pedobacter psychrophilus</name>
    <dbReference type="NCBI Taxonomy" id="1826909"/>
    <lineage>
        <taxon>Bacteria</taxon>
        <taxon>Pseudomonadati</taxon>
        <taxon>Bacteroidota</taxon>
        <taxon>Sphingobacteriia</taxon>
        <taxon>Sphingobacteriales</taxon>
        <taxon>Sphingobacteriaceae</taxon>
        <taxon>Pedobacter</taxon>
    </lineage>
</organism>
<comment type="caution">
    <text evidence="1">The sequence shown here is derived from an EMBL/GenBank/DDBJ whole genome shotgun (WGS) entry which is preliminary data.</text>
</comment>
<dbReference type="EMBL" id="LWHJ01000033">
    <property type="protein sequence ID" value="OAQ37898.1"/>
    <property type="molecule type" value="Genomic_DNA"/>
</dbReference>
<dbReference type="Pfam" id="PF01663">
    <property type="entry name" value="Phosphodiest"/>
    <property type="match status" value="1"/>
</dbReference>
<dbReference type="PANTHER" id="PTHR10151">
    <property type="entry name" value="ECTONUCLEOTIDE PYROPHOSPHATASE/PHOSPHODIESTERASE"/>
    <property type="match status" value="1"/>
</dbReference>
<name>A0A179DA70_9SPHI</name>
<dbReference type="InterPro" id="IPR017850">
    <property type="entry name" value="Alkaline_phosphatase_core_sf"/>
</dbReference>
<gene>
    <name evidence="1" type="ORF">A5893_16830</name>
</gene>
<dbReference type="CDD" id="cd16018">
    <property type="entry name" value="Enpp"/>
    <property type="match status" value="1"/>
</dbReference>
<reference evidence="1 2" key="1">
    <citation type="submission" date="2016-04" db="EMBL/GenBank/DDBJ databases">
        <authorList>
            <person name="Evans L.H."/>
            <person name="Alamgir A."/>
            <person name="Owens N."/>
            <person name="Weber N.D."/>
            <person name="Virtaneva K."/>
            <person name="Barbian K."/>
            <person name="Babar A."/>
            <person name="Rosenke K."/>
        </authorList>
    </citation>
    <scope>NUCLEOTIDE SEQUENCE [LARGE SCALE GENOMIC DNA]</scope>
    <source>
        <strain evidence="1 2">CCM 8644</strain>
    </source>
</reference>
<dbReference type="AlphaFoldDB" id="A0A179DA70"/>
<protein>
    <recommendedName>
        <fullName evidence="3">Phosphodiesterase</fullName>
    </recommendedName>
</protein>
<dbReference type="PANTHER" id="PTHR10151:SF120">
    <property type="entry name" value="BIS(5'-ADENOSYL)-TRIPHOSPHATASE"/>
    <property type="match status" value="1"/>
</dbReference>
<dbReference type="Gene3D" id="3.40.720.10">
    <property type="entry name" value="Alkaline Phosphatase, subunit A"/>
    <property type="match status" value="1"/>
</dbReference>
<reference evidence="1 2" key="2">
    <citation type="submission" date="2016-06" db="EMBL/GenBank/DDBJ databases">
        <title>Pedobacter psychrophilus sp. nov., isolated from Antarctic fragmentary rock.</title>
        <authorList>
            <person name="Svec P."/>
        </authorList>
    </citation>
    <scope>NUCLEOTIDE SEQUENCE [LARGE SCALE GENOMIC DNA]</scope>
    <source>
        <strain evidence="1 2">CCM 8644</strain>
    </source>
</reference>
<evidence type="ECO:0008006" key="3">
    <source>
        <dbReference type="Google" id="ProtNLM"/>
    </source>
</evidence>
<dbReference type="STRING" id="1826909.A5893_16830"/>
<dbReference type="Proteomes" id="UP000078459">
    <property type="component" value="Unassembled WGS sequence"/>
</dbReference>